<keyword evidence="1" id="KW-1185">Reference proteome</keyword>
<dbReference type="GeneID" id="109128741"/>
<gene>
    <name evidence="2" type="primary">LOC109128741</name>
</gene>
<sequence length="105" mass="11971">MEHCSTMPTHFPLQLDRVKDQQKEFSDPTYFRSLAGYVKGTITMGITYSRTNSFNLKAYSDIDYANCKEGRRSVGGYCTYLGRNLISWSSKKQPTVSKSSTEAEY</sequence>
<dbReference type="PANTHER" id="PTHR11439:SF455">
    <property type="entry name" value="RLK (RECEPTOR-LIKE PROTEIN KINASE) 8, PUTATIVE-RELATED"/>
    <property type="match status" value="1"/>
</dbReference>
<dbReference type="CDD" id="cd09272">
    <property type="entry name" value="RNase_HI_RT_Ty1"/>
    <property type="match status" value="1"/>
</dbReference>
<dbReference type="PANTHER" id="PTHR11439">
    <property type="entry name" value="GAG-POL-RELATED RETROTRANSPOSON"/>
    <property type="match status" value="1"/>
</dbReference>
<reference evidence="2" key="2">
    <citation type="submission" date="2025-08" db="UniProtKB">
        <authorList>
            <consortium name="RefSeq"/>
        </authorList>
    </citation>
    <scope>IDENTIFICATION</scope>
    <source>
        <tissue evidence="2">Leaf</tissue>
    </source>
</reference>
<proteinExistence type="predicted"/>
<reference evidence="1" key="1">
    <citation type="journal article" date="2014" name="Nat. Commun.">
        <title>The emerging biofuel crop Camelina sativa retains a highly undifferentiated hexaploid genome structure.</title>
        <authorList>
            <person name="Kagale S."/>
            <person name="Koh C."/>
            <person name="Nixon J."/>
            <person name="Bollina V."/>
            <person name="Clarke W.E."/>
            <person name="Tuteja R."/>
            <person name="Spillane C."/>
            <person name="Robinson S.J."/>
            <person name="Links M.G."/>
            <person name="Clarke C."/>
            <person name="Higgins E.E."/>
            <person name="Huebert T."/>
            <person name="Sharpe A.G."/>
            <person name="Parkin I.A."/>
        </authorList>
    </citation>
    <scope>NUCLEOTIDE SEQUENCE [LARGE SCALE GENOMIC DNA]</scope>
    <source>
        <strain evidence="1">cv. DH55</strain>
    </source>
</reference>
<evidence type="ECO:0000313" key="1">
    <source>
        <dbReference type="Proteomes" id="UP000694864"/>
    </source>
</evidence>
<dbReference type="Proteomes" id="UP000694864">
    <property type="component" value="Chromosome 14"/>
</dbReference>
<organism evidence="1 2">
    <name type="scientific">Camelina sativa</name>
    <name type="common">False flax</name>
    <name type="synonym">Myagrum sativum</name>
    <dbReference type="NCBI Taxonomy" id="90675"/>
    <lineage>
        <taxon>Eukaryota</taxon>
        <taxon>Viridiplantae</taxon>
        <taxon>Streptophyta</taxon>
        <taxon>Embryophyta</taxon>
        <taxon>Tracheophyta</taxon>
        <taxon>Spermatophyta</taxon>
        <taxon>Magnoliopsida</taxon>
        <taxon>eudicotyledons</taxon>
        <taxon>Gunneridae</taxon>
        <taxon>Pentapetalae</taxon>
        <taxon>rosids</taxon>
        <taxon>malvids</taxon>
        <taxon>Brassicales</taxon>
        <taxon>Brassicaceae</taxon>
        <taxon>Camelineae</taxon>
        <taxon>Camelina</taxon>
    </lineage>
</organism>
<protein>
    <submittedName>
        <fullName evidence="2">Uncharacterized protein LOC109128741</fullName>
    </submittedName>
</protein>
<accession>A0ABM1QWL8</accession>
<dbReference type="RefSeq" id="XP_019091156.1">
    <property type="nucleotide sequence ID" value="XM_019235611.1"/>
</dbReference>
<name>A0ABM1QWL8_CAMSA</name>
<evidence type="ECO:0000313" key="2">
    <source>
        <dbReference type="RefSeq" id="XP_019091156.1"/>
    </source>
</evidence>